<sequence length="156" mass="17751">MPIRPVVNSSRSFERLCVSHFVIKHLFRLVTAATKLATFLLVLLLLLVRHIKLNLGDVVFPVPVPARRLPSRRERRDLKKVDALAPGDRNWAQAGMQPTMMAISVSVRLGENRQTRARDGTPYVHKDKYQTHAHTHRLAWAPSHDNSSDERSCVFA</sequence>
<name>A0A0D9NKI6_METAN</name>
<keyword evidence="1" id="KW-0472">Membrane</keyword>
<feature type="transmembrane region" description="Helical" evidence="1">
    <location>
        <begin position="26"/>
        <end position="48"/>
    </location>
</feature>
<proteinExistence type="predicted"/>
<accession>A0A0D9NKI6</accession>
<protein>
    <submittedName>
        <fullName evidence="2">Uncharacterized protein</fullName>
    </submittedName>
</protein>
<evidence type="ECO:0000256" key="1">
    <source>
        <dbReference type="SAM" id="Phobius"/>
    </source>
</evidence>
<dbReference type="AlphaFoldDB" id="A0A0D9NKI6"/>
<keyword evidence="1" id="KW-0812">Transmembrane</keyword>
<dbReference type="Proteomes" id="UP000054544">
    <property type="component" value="Unassembled WGS sequence"/>
</dbReference>
<keyword evidence="1" id="KW-1133">Transmembrane helix</keyword>
<keyword evidence="3" id="KW-1185">Reference proteome</keyword>
<gene>
    <name evidence="2" type="ORF">H634G_10091</name>
</gene>
<evidence type="ECO:0000313" key="2">
    <source>
        <dbReference type="EMBL" id="KJK74562.1"/>
    </source>
</evidence>
<organism evidence="2 3">
    <name type="scientific">Metarhizium anisopliae BRIP 53293</name>
    <dbReference type="NCBI Taxonomy" id="1291518"/>
    <lineage>
        <taxon>Eukaryota</taxon>
        <taxon>Fungi</taxon>
        <taxon>Dikarya</taxon>
        <taxon>Ascomycota</taxon>
        <taxon>Pezizomycotina</taxon>
        <taxon>Sordariomycetes</taxon>
        <taxon>Hypocreomycetidae</taxon>
        <taxon>Hypocreales</taxon>
        <taxon>Clavicipitaceae</taxon>
        <taxon>Metarhizium</taxon>
    </lineage>
</organism>
<reference evidence="3" key="1">
    <citation type="journal article" date="2014" name="BMC Genomics">
        <title>The genome sequence of the biocontrol fungus Metarhizium anisopliae and comparative genomics of Metarhizium species.</title>
        <authorList>
            <person name="Pattemore J.A."/>
            <person name="Hane J.K."/>
            <person name="Williams A.H."/>
            <person name="Wilson B.A."/>
            <person name="Stodart B.J."/>
            <person name="Ash G.J."/>
        </authorList>
    </citation>
    <scope>NUCLEOTIDE SEQUENCE [LARGE SCALE GENOMIC DNA]</scope>
    <source>
        <strain evidence="3">BRIP 53293</strain>
    </source>
</reference>
<dbReference type="EMBL" id="KE384756">
    <property type="protein sequence ID" value="KJK74562.1"/>
    <property type="molecule type" value="Genomic_DNA"/>
</dbReference>
<evidence type="ECO:0000313" key="3">
    <source>
        <dbReference type="Proteomes" id="UP000054544"/>
    </source>
</evidence>